<name>A0A4C1TMA2_EUMVA</name>
<dbReference type="EMBL" id="BGZK01000064">
    <property type="protein sequence ID" value="GBP14451.1"/>
    <property type="molecule type" value="Genomic_DNA"/>
</dbReference>
<gene>
    <name evidence="1" type="ORF">EVAR_7735_1</name>
</gene>
<accession>A0A4C1TMA2</accession>
<dbReference type="Proteomes" id="UP000299102">
    <property type="component" value="Unassembled WGS sequence"/>
</dbReference>
<keyword evidence="2" id="KW-1185">Reference proteome</keyword>
<proteinExistence type="predicted"/>
<evidence type="ECO:0000313" key="1">
    <source>
        <dbReference type="EMBL" id="GBP14451.1"/>
    </source>
</evidence>
<evidence type="ECO:0000313" key="2">
    <source>
        <dbReference type="Proteomes" id="UP000299102"/>
    </source>
</evidence>
<comment type="caution">
    <text evidence="1">The sequence shown here is derived from an EMBL/GenBank/DDBJ whole genome shotgun (WGS) entry which is preliminary data.</text>
</comment>
<reference evidence="1 2" key="1">
    <citation type="journal article" date="2019" name="Commun. Biol.">
        <title>The bagworm genome reveals a unique fibroin gene that provides high tensile strength.</title>
        <authorList>
            <person name="Kono N."/>
            <person name="Nakamura H."/>
            <person name="Ohtoshi R."/>
            <person name="Tomita M."/>
            <person name="Numata K."/>
            <person name="Arakawa K."/>
        </authorList>
    </citation>
    <scope>NUCLEOTIDE SEQUENCE [LARGE SCALE GENOMIC DNA]</scope>
</reference>
<dbReference type="AlphaFoldDB" id="A0A4C1TMA2"/>
<sequence length="124" mass="14019">MEEIELRVVIMYLFSKNVTKERVNQDLQGTLEANTLLYSIVAHWCAETFIKDCSSLGSSNNGNDRRNGKKLEKMVLADYCVIVRFMGVETKISTGGVHSNLHDPLGMNEISARWVLKILTDVQK</sequence>
<organism evidence="1 2">
    <name type="scientific">Eumeta variegata</name>
    <name type="common">Bagworm moth</name>
    <name type="synonym">Eumeta japonica</name>
    <dbReference type="NCBI Taxonomy" id="151549"/>
    <lineage>
        <taxon>Eukaryota</taxon>
        <taxon>Metazoa</taxon>
        <taxon>Ecdysozoa</taxon>
        <taxon>Arthropoda</taxon>
        <taxon>Hexapoda</taxon>
        <taxon>Insecta</taxon>
        <taxon>Pterygota</taxon>
        <taxon>Neoptera</taxon>
        <taxon>Endopterygota</taxon>
        <taxon>Lepidoptera</taxon>
        <taxon>Glossata</taxon>
        <taxon>Ditrysia</taxon>
        <taxon>Tineoidea</taxon>
        <taxon>Psychidae</taxon>
        <taxon>Oiketicinae</taxon>
        <taxon>Eumeta</taxon>
    </lineage>
</organism>
<protein>
    <submittedName>
        <fullName evidence="1">Uncharacterized protein</fullName>
    </submittedName>
</protein>